<accession>A0ABW4DP00</accession>
<dbReference type="PROSITE" id="PS01348">
    <property type="entry name" value="MRAY_2"/>
    <property type="match status" value="1"/>
</dbReference>
<name>A0ABW4DP00_9LACO</name>
<feature type="transmembrane region" description="Helical" evidence="7">
    <location>
        <begin position="138"/>
        <end position="161"/>
    </location>
</feature>
<feature type="transmembrane region" description="Helical" evidence="7">
    <location>
        <begin position="199"/>
        <end position="217"/>
    </location>
</feature>
<dbReference type="CDD" id="cd06852">
    <property type="entry name" value="GT_MraY"/>
    <property type="match status" value="1"/>
</dbReference>
<evidence type="ECO:0000256" key="1">
    <source>
        <dbReference type="ARBA" id="ARBA00004141"/>
    </source>
</evidence>
<evidence type="ECO:0000256" key="5">
    <source>
        <dbReference type="ARBA" id="ARBA00022989"/>
    </source>
</evidence>
<protein>
    <recommendedName>
        <fullName evidence="7 8">Phospho-N-acetylmuramoyl-pentapeptide-transferase</fullName>
        <ecNumber evidence="7 8">2.7.8.13</ecNumber>
    </recommendedName>
    <alternativeName>
        <fullName evidence="7">UDP-MurNAc-pentapeptide phosphotransferase</fullName>
    </alternativeName>
</protein>
<dbReference type="NCBIfam" id="TIGR00445">
    <property type="entry name" value="mraY"/>
    <property type="match status" value="1"/>
</dbReference>
<feature type="transmembrane region" description="Helical" evidence="7">
    <location>
        <begin position="6"/>
        <end position="26"/>
    </location>
</feature>
<organism evidence="9 10">
    <name type="scientific">Lapidilactobacillus mulanensis</name>
    <dbReference type="NCBI Taxonomy" id="2485999"/>
    <lineage>
        <taxon>Bacteria</taxon>
        <taxon>Bacillati</taxon>
        <taxon>Bacillota</taxon>
        <taxon>Bacilli</taxon>
        <taxon>Lactobacillales</taxon>
        <taxon>Lactobacillaceae</taxon>
        <taxon>Lapidilactobacillus</taxon>
    </lineage>
</organism>
<evidence type="ECO:0000256" key="2">
    <source>
        <dbReference type="ARBA" id="ARBA00005583"/>
    </source>
</evidence>
<dbReference type="RefSeq" id="WP_125578217.1">
    <property type="nucleotide sequence ID" value="NZ_JBHTOF010000027.1"/>
</dbReference>
<dbReference type="EC" id="2.7.8.13" evidence="7 8"/>
<keyword evidence="7" id="KW-1003">Cell membrane</keyword>
<keyword evidence="7" id="KW-0131">Cell cycle</keyword>
<dbReference type="InterPro" id="IPR003524">
    <property type="entry name" value="PNAcMuramoyl-5peptid_Trfase"/>
</dbReference>
<keyword evidence="5 7" id="KW-1133">Transmembrane helix</keyword>
<comment type="pathway">
    <text evidence="7">Cell wall biogenesis; peptidoglycan biosynthesis.</text>
</comment>
<keyword evidence="7" id="KW-0479">Metal-binding</keyword>
<keyword evidence="7" id="KW-0961">Cell wall biogenesis/degradation</keyword>
<reference evidence="10" key="1">
    <citation type="journal article" date="2019" name="Int. J. Syst. Evol. Microbiol.">
        <title>The Global Catalogue of Microorganisms (GCM) 10K type strain sequencing project: providing services to taxonomists for standard genome sequencing and annotation.</title>
        <authorList>
            <consortium name="The Broad Institute Genomics Platform"/>
            <consortium name="The Broad Institute Genome Sequencing Center for Infectious Disease"/>
            <person name="Wu L."/>
            <person name="Ma J."/>
        </authorList>
    </citation>
    <scope>NUCLEOTIDE SEQUENCE [LARGE SCALE GENOMIC DNA]</scope>
    <source>
        <strain evidence="10">CCM 8951</strain>
    </source>
</reference>
<comment type="cofactor">
    <cofactor evidence="7">
        <name>Mg(2+)</name>
        <dbReference type="ChEBI" id="CHEBI:18420"/>
    </cofactor>
</comment>
<comment type="function">
    <text evidence="7">Catalyzes the initial step of the lipid cycle reactions in the biosynthesis of the cell wall peptidoglycan: transfers peptidoglycan precursor phospho-MurNAc-pentapeptide from UDP-MurNAc-pentapeptide onto the lipid carrier undecaprenyl phosphate, yielding undecaprenyl-pyrophosphoryl-MurNAc-pentapeptide, known as lipid I.</text>
</comment>
<evidence type="ECO:0000256" key="6">
    <source>
        <dbReference type="ARBA" id="ARBA00023136"/>
    </source>
</evidence>
<dbReference type="Proteomes" id="UP001597244">
    <property type="component" value="Unassembled WGS sequence"/>
</dbReference>
<proteinExistence type="inferred from homology"/>
<gene>
    <name evidence="7 9" type="primary">mraY</name>
    <name evidence="9" type="ORF">ACFQ4L_03960</name>
</gene>
<keyword evidence="7" id="KW-0133">Cell shape</keyword>
<dbReference type="Pfam" id="PF10555">
    <property type="entry name" value="MraY_sig1"/>
    <property type="match status" value="1"/>
</dbReference>
<dbReference type="GO" id="GO:0016740">
    <property type="term" value="F:transferase activity"/>
    <property type="evidence" value="ECO:0007669"/>
    <property type="project" value="UniProtKB-KW"/>
</dbReference>
<feature type="transmembrane region" description="Helical" evidence="7">
    <location>
        <begin position="224"/>
        <end position="245"/>
    </location>
</feature>
<dbReference type="PANTHER" id="PTHR22926">
    <property type="entry name" value="PHOSPHO-N-ACETYLMURAMOYL-PENTAPEPTIDE-TRANSFERASE"/>
    <property type="match status" value="1"/>
</dbReference>
<dbReference type="Pfam" id="PF00953">
    <property type="entry name" value="Glycos_transf_4"/>
    <property type="match status" value="1"/>
</dbReference>
<evidence type="ECO:0000256" key="7">
    <source>
        <dbReference type="HAMAP-Rule" id="MF_00038"/>
    </source>
</evidence>
<keyword evidence="7" id="KW-0460">Magnesium</keyword>
<keyword evidence="3 7" id="KW-0808">Transferase</keyword>
<comment type="catalytic activity">
    <reaction evidence="7">
        <text>UDP-N-acetyl-alpha-D-muramoyl-L-alanyl-gamma-D-glutamyl-L-lysyl-D-alanyl-D-alanine + di-trans,octa-cis-undecaprenyl phosphate = Mur2Ac(oyl-L-Ala-gamma-D-Glu-L-Lys-D-Ala-D-Ala)-di-trans,octa-cis-undecaprenyl diphosphate + UMP</text>
        <dbReference type="Rhea" id="RHEA:21920"/>
        <dbReference type="ChEBI" id="CHEBI:57865"/>
        <dbReference type="ChEBI" id="CHEBI:60032"/>
        <dbReference type="ChEBI" id="CHEBI:60392"/>
        <dbReference type="ChEBI" id="CHEBI:70758"/>
        <dbReference type="EC" id="2.7.8.13"/>
    </reaction>
</comment>
<dbReference type="PANTHER" id="PTHR22926:SF5">
    <property type="entry name" value="PHOSPHO-N-ACETYLMURAMOYL-PENTAPEPTIDE-TRANSFERASE HOMOLOG"/>
    <property type="match status" value="1"/>
</dbReference>
<dbReference type="InterPro" id="IPR000715">
    <property type="entry name" value="Glycosyl_transferase_4"/>
</dbReference>
<feature type="transmembrane region" description="Helical" evidence="7">
    <location>
        <begin position="251"/>
        <end position="272"/>
    </location>
</feature>
<evidence type="ECO:0000256" key="8">
    <source>
        <dbReference type="NCBIfam" id="TIGR00445"/>
    </source>
</evidence>
<feature type="transmembrane region" description="Helical" evidence="7">
    <location>
        <begin position="115"/>
        <end position="132"/>
    </location>
</feature>
<comment type="caution">
    <text evidence="9">The sequence shown here is derived from an EMBL/GenBank/DDBJ whole genome shotgun (WGS) entry which is preliminary data.</text>
</comment>
<keyword evidence="4 7" id="KW-0812">Transmembrane</keyword>
<dbReference type="EMBL" id="JBHTOF010000027">
    <property type="protein sequence ID" value="MFD1465244.1"/>
    <property type="molecule type" value="Genomic_DNA"/>
</dbReference>
<dbReference type="HAMAP" id="MF_00038">
    <property type="entry name" value="MraY"/>
    <property type="match status" value="1"/>
</dbReference>
<evidence type="ECO:0000313" key="9">
    <source>
        <dbReference type="EMBL" id="MFD1465244.1"/>
    </source>
</evidence>
<keyword evidence="6 7" id="KW-0472">Membrane</keyword>
<keyword evidence="7" id="KW-0573">Peptidoglycan synthesis</keyword>
<feature type="transmembrane region" description="Helical" evidence="7">
    <location>
        <begin position="301"/>
        <end position="319"/>
    </location>
</feature>
<feature type="transmembrane region" description="Helical" evidence="7">
    <location>
        <begin position="173"/>
        <end position="193"/>
    </location>
</feature>
<feature type="transmembrane region" description="Helical" evidence="7">
    <location>
        <begin position="47"/>
        <end position="71"/>
    </location>
</feature>
<dbReference type="InterPro" id="IPR018480">
    <property type="entry name" value="PNAcMuramoyl-5peptid_Trfase_CS"/>
</dbReference>
<comment type="subcellular location">
    <subcellularLocation>
        <location evidence="7">Cell membrane</location>
        <topology evidence="7">Multi-pass membrane protein</topology>
    </subcellularLocation>
    <subcellularLocation>
        <location evidence="1">Membrane</location>
        <topology evidence="1">Multi-pass membrane protein</topology>
    </subcellularLocation>
</comment>
<comment type="similarity">
    <text evidence="2 7">Belongs to the glycosyltransferase 4 family. MraY subfamily.</text>
</comment>
<evidence type="ECO:0000256" key="4">
    <source>
        <dbReference type="ARBA" id="ARBA00022692"/>
    </source>
</evidence>
<evidence type="ECO:0000256" key="3">
    <source>
        <dbReference type="ARBA" id="ARBA00022679"/>
    </source>
</evidence>
<evidence type="ECO:0000313" key="10">
    <source>
        <dbReference type="Proteomes" id="UP001597244"/>
    </source>
</evidence>
<keyword evidence="7" id="KW-0132">Cell division</keyword>
<dbReference type="PROSITE" id="PS01347">
    <property type="entry name" value="MRAY_1"/>
    <property type="match status" value="1"/>
</dbReference>
<keyword evidence="10" id="KW-1185">Reference proteome</keyword>
<sequence>MEYSLAAVIGTFVLTALCLPYFIIYLRRHDEGQQIREEGPKWHEKKSGTPTMGGLIFLLAILITIFVVSLVGHCLTTPVWLFASVILLFGAIGFADDSVKLKMKRNLGLTARQKFIAQIVTAIIFLVIYFHDQMPTTIPFPVIGEISSPVFFAVFVAFWLVGFSNAVNLTDGLDGLVGGLGIISYGAYAIIAAQQDNQVVLMICLAVVGALLAFLIFNHLPAQIFMGDTGSLALGGGLAAISIILERPWSLLLIGLVYVIETASVILQVFSFKTFHKRIFKMSPIHHHFEIVWGKGSEKKVVLTFWAAGLVGAAIYLLIFL</sequence>
<feature type="transmembrane region" description="Helical" evidence="7">
    <location>
        <begin position="77"/>
        <end position="95"/>
    </location>
</feature>